<name>A8F7Y0_PSELT</name>
<evidence type="ECO:0000313" key="6">
    <source>
        <dbReference type="EMBL" id="ABV34264.1"/>
    </source>
</evidence>
<evidence type="ECO:0000259" key="4">
    <source>
        <dbReference type="Pfam" id="PF00370"/>
    </source>
</evidence>
<dbReference type="InterPro" id="IPR000577">
    <property type="entry name" value="Carb_kinase_FGGY"/>
</dbReference>
<keyword evidence="7" id="KW-1185">Reference proteome</keyword>
<dbReference type="HOGENOM" id="CLU_009281_3_4_0"/>
<dbReference type="KEGG" id="tle:Tlet_1710"/>
<gene>
    <name evidence="6" type="ordered locus">Tlet_1710</name>
</gene>
<protein>
    <submittedName>
        <fullName evidence="6">Carbohydrate kinase FGGY</fullName>
    </submittedName>
</protein>
<evidence type="ECO:0000256" key="1">
    <source>
        <dbReference type="ARBA" id="ARBA00009156"/>
    </source>
</evidence>
<dbReference type="OrthoDB" id="44886at2"/>
<dbReference type="Pfam" id="PF00370">
    <property type="entry name" value="FGGY_N"/>
    <property type="match status" value="1"/>
</dbReference>
<dbReference type="EMBL" id="CP000812">
    <property type="protein sequence ID" value="ABV34264.1"/>
    <property type="molecule type" value="Genomic_DNA"/>
</dbReference>
<organism evidence="6 7">
    <name type="scientific">Pseudothermotoga lettingae (strain ATCC BAA-301 / DSM 14385 / NBRC 107922 / TMO)</name>
    <name type="common">Thermotoga lettingae</name>
    <dbReference type="NCBI Taxonomy" id="416591"/>
    <lineage>
        <taxon>Bacteria</taxon>
        <taxon>Thermotogati</taxon>
        <taxon>Thermotogota</taxon>
        <taxon>Thermotogae</taxon>
        <taxon>Thermotogales</taxon>
        <taxon>Thermotogaceae</taxon>
        <taxon>Pseudothermotoga</taxon>
    </lineage>
</organism>
<comment type="similarity">
    <text evidence="1">Belongs to the FGGY kinase family.</text>
</comment>
<reference evidence="6 7" key="2">
    <citation type="journal article" date="2009" name="Proc. Natl. Acad. Sci. U.S.A.">
        <title>On the chimeric nature, thermophilic origin, and phylogenetic placement of the Thermotogales.</title>
        <authorList>
            <person name="Zhaxybayeva O."/>
            <person name="Swithers K.S."/>
            <person name="Lapierre P."/>
            <person name="Fournier G.P."/>
            <person name="Bickhart D.M."/>
            <person name="DeBoy R.T."/>
            <person name="Nelson K.E."/>
            <person name="Nesbo C.L."/>
            <person name="Doolittle W.F."/>
            <person name="Gogarten J.P."/>
            <person name="Noll K.M."/>
        </authorList>
    </citation>
    <scope>NUCLEOTIDE SEQUENCE [LARGE SCALE GENOMIC DNA]</scope>
    <source>
        <strain evidence="7">ATCC BAA-301 / DSM 14385 / NBRC 107922 / TMO</strain>
    </source>
</reference>
<keyword evidence="3 6" id="KW-0418">Kinase</keyword>
<dbReference type="InterPro" id="IPR018484">
    <property type="entry name" value="FGGY_N"/>
</dbReference>
<dbReference type="InterPro" id="IPR018485">
    <property type="entry name" value="FGGY_C"/>
</dbReference>
<dbReference type="Pfam" id="PF02782">
    <property type="entry name" value="FGGY_C"/>
    <property type="match status" value="1"/>
</dbReference>
<dbReference type="PIRSF" id="PIRSF000538">
    <property type="entry name" value="GlpK"/>
    <property type="match status" value="1"/>
</dbReference>
<dbReference type="GO" id="GO:0016301">
    <property type="term" value="F:kinase activity"/>
    <property type="evidence" value="ECO:0007669"/>
    <property type="project" value="UniProtKB-KW"/>
</dbReference>
<evidence type="ECO:0000256" key="3">
    <source>
        <dbReference type="ARBA" id="ARBA00022777"/>
    </source>
</evidence>
<dbReference type="Gene3D" id="3.30.420.40">
    <property type="match status" value="2"/>
</dbReference>
<sequence>MKAYAGIDIGTTNTKIMVITKNGIENVFKVKTPKNVINGVEYFDLDKLEHAIEKVLCQIKDRWSLAGLSCTSVGESVVAVSRGKKLYDPIVWYDTCTKPLQEKYKDTVETLAPYEISGSRDIYYFSLYKILYMYEKSIVKPDQVEHWLPISSYITYKLTRKPLWDMTQACRSHMVDIHRRKWNEELLKYFQIDPDQLGELHYTGSFAGQWENVPVFLSGHDHLTGTYGLTSLFGSEIIYDSMGTASLITAIAHEKDKNMHMKSPFMKNGGLVGIAFEDKQYYLASGVRYHGKLIELILKIFGMKTSSKRFIELNEQISVLPVKLPFYIYSNGDNIVGENADGINFLKIPANCSQIEMLQSVYLYLCYTSRLTVENLEKFVGQLPVIAGGGLTDNKTFISYKASMLGKTIYYLNTAELTALGAAISAIRGANDFQMIEYLRKKIHFEKVFPNKELSEKMNELYKEIQRGYERLIKEVE</sequence>
<dbReference type="CDD" id="cd07773">
    <property type="entry name" value="ASKHA_NBD_FGGY_FK"/>
    <property type="match status" value="1"/>
</dbReference>
<dbReference type="PANTHER" id="PTHR43095">
    <property type="entry name" value="SUGAR KINASE"/>
    <property type="match status" value="1"/>
</dbReference>
<reference evidence="6 7" key="1">
    <citation type="submission" date="2007-08" db="EMBL/GenBank/DDBJ databases">
        <title>Complete sequence of Thermotoga lettingae TMO.</title>
        <authorList>
            <consortium name="US DOE Joint Genome Institute"/>
            <person name="Copeland A."/>
            <person name="Lucas S."/>
            <person name="Lapidus A."/>
            <person name="Barry K."/>
            <person name="Glavina del Rio T."/>
            <person name="Dalin E."/>
            <person name="Tice H."/>
            <person name="Pitluck S."/>
            <person name="Foster B."/>
            <person name="Bruce D."/>
            <person name="Schmutz J."/>
            <person name="Larimer F."/>
            <person name="Land M."/>
            <person name="Hauser L."/>
            <person name="Kyrpides N."/>
            <person name="Mikhailova N."/>
            <person name="Nelson K."/>
            <person name="Gogarten J.P."/>
            <person name="Noll K."/>
            <person name="Richardson P."/>
        </authorList>
    </citation>
    <scope>NUCLEOTIDE SEQUENCE [LARGE SCALE GENOMIC DNA]</scope>
    <source>
        <strain evidence="7">ATCC BAA-301 / DSM 14385 / NBRC 107922 / TMO</strain>
    </source>
</reference>
<accession>A8F7Y0</accession>
<proteinExistence type="inferred from homology"/>
<dbReference type="GO" id="GO:0005975">
    <property type="term" value="P:carbohydrate metabolic process"/>
    <property type="evidence" value="ECO:0007669"/>
    <property type="project" value="InterPro"/>
</dbReference>
<dbReference type="InterPro" id="IPR050406">
    <property type="entry name" value="FGGY_Carb_Kinase"/>
</dbReference>
<dbReference type="SUPFAM" id="SSF53067">
    <property type="entry name" value="Actin-like ATPase domain"/>
    <property type="match status" value="2"/>
</dbReference>
<dbReference type="PANTHER" id="PTHR43095:SF5">
    <property type="entry name" value="XYLULOSE KINASE"/>
    <property type="match status" value="1"/>
</dbReference>
<keyword evidence="2" id="KW-0808">Transferase</keyword>
<dbReference type="STRING" id="416591.Tlet_1710"/>
<feature type="domain" description="Carbohydrate kinase FGGY C-terminal" evidence="5">
    <location>
        <begin position="241"/>
        <end position="428"/>
    </location>
</feature>
<dbReference type="Proteomes" id="UP000002016">
    <property type="component" value="Chromosome"/>
</dbReference>
<dbReference type="AlphaFoldDB" id="A8F7Y0"/>
<evidence type="ECO:0000259" key="5">
    <source>
        <dbReference type="Pfam" id="PF02782"/>
    </source>
</evidence>
<feature type="domain" description="Carbohydrate kinase FGGY N-terminal" evidence="4">
    <location>
        <begin position="4"/>
        <end position="213"/>
    </location>
</feature>
<dbReference type="RefSeq" id="WP_012003740.1">
    <property type="nucleotide sequence ID" value="NC_009828.1"/>
</dbReference>
<dbReference type="InterPro" id="IPR043129">
    <property type="entry name" value="ATPase_NBD"/>
</dbReference>
<evidence type="ECO:0000313" key="7">
    <source>
        <dbReference type="Proteomes" id="UP000002016"/>
    </source>
</evidence>
<dbReference type="eggNOG" id="COG1070">
    <property type="taxonomic scope" value="Bacteria"/>
</dbReference>
<evidence type="ECO:0000256" key="2">
    <source>
        <dbReference type="ARBA" id="ARBA00022679"/>
    </source>
</evidence>